<evidence type="ECO:0000256" key="2">
    <source>
        <dbReference type="ARBA" id="ARBA00023015"/>
    </source>
</evidence>
<keyword evidence="5" id="KW-0175">Coiled coil</keyword>
<dbReference type="SUPFAM" id="SSF55136">
    <property type="entry name" value="Probable bacterial effector-binding domain"/>
    <property type="match status" value="1"/>
</dbReference>
<evidence type="ECO:0000256" key="5">
    <source>
        <dbReference type="SAM" id="Coils"/>
    </source>
</evidence>
<dbReference type="Gene3D" id="1.10.1660.10">
    <property type="match status" value="1"/>
</dbReference>
<dbReference type="GO" id="GO:0003700">
    <property type="term" value="F:DNA-binding transcription factor activity"/>
    <property type="evidence" value="ECO:0007669"/>
    <property type="project" value="InterPro"/>
</dbReference>
<reference evidence="7 8" key="1">
    <citation type="submission" date="2017-12" db="EMBL/GenBank/DDBJ databases">
        <title>Phylogenetic diversity of female urinary microbiome.</title>
        <authorList>
            <person name="Thomas-White K."/>
            <person name="Wolfe A.J."/>
        </authorList>
    </citation>
    <scope>NUCLEOTIDE SEQUENCE [LARGE SCALE GENOMIC DNA]</scope>
    <source>
        <strain evidence="7 8">UMB0898</strain>
    </source>
</reference>
<keyword evidence="1" id="KW-0678">Repressor</keyword>
<feature type="domain" description="HTH merR-type" evidence="6">
    <location>
        <begin position="4"/>
        <end position="72"/>
    </location>
</feature>
<keyword evidence="4" id="KW-0804">Transcription</keyword>
<evidence type="ECO:0000256" key="4">
    <source>
        <dbReference type="ARBA" id="ARBA00023163"/>
    </source>
</evidence>
<dbReference type="InterPro" id="IPR029442">
    <property type="entry name" value="GyrI-like"/>
</dbReference>
<dbReference type="InterPro" id="IPR000551">
    <property type="entry name" value="MerR-type_HTH_dom"/>
</dbReference>
<accession>A0A2I1K091</accession>
<protein>
    <recommendedName>
        <fullName evidence="6">HTH merR-type domain-containing protein</fullName>
    </recommendedName>
</protein>
<gene>
    <name evidence="7" type="ORF">CYJ57_04615</name>
</gene>
<dbReference type="RefSeq" id="WP_101954264.1">
    <property type="nucleotide sequence ID" value="NZ_PKHE01000010.1"/>
</dbReference>
<keyword evidence="3" id="KW-0238">DNA-binding</keyword>
<dbReference type="Proteomes" id="UP000234384">
    <property type="component" value="Unassembled WGS sequence"/>
</dbReference>
<name>A0A2I1K091_9LACT</name>
<dbReference type="InterPro" id="IPR009061">
    <property type="entry name" value="DNA-bd_dom_put_sf"/>
</dbReference>
<dbReference type="InterPro" id="IPR047057">
    <property type="entry name" value="MerR_fam"/>
</dbReference>
<dbReference type="CDD" id="cd00592">
    <property type="entry name" value="HTH_MerR-like"/>
    <property type="match status" value="1"/>
</dbReference>
<dbReference type="Gene3D" id="3.20.80.10">
    <property type="entry name" value="Regulatory factor, effector binding domain"/>
    <property type="match status" value="1"/>
</dbReference>
<evidence type="ECO:0000256" key="3">
    <source>
        <dbReference type="ARBA" id="ARBA00023125"/>
    </source>
</evidence>
<proteinExistence type="predicted"/>
<dbReference type="GO" id="GO:0003677">
    <property type="term" value="F:DNA binding"/>
    <property type="evidence" value="ECO:0007669"/>
    <property type="project" value="UniProtKB-KW"/>
</dbReference>
<dbReference type="Pfam" id="PF13411">
    <property type="entry name" value="MerR_1"/>
    <property type="match status" value="1"/>
</dbReference>
<dbReference type="OrthoDB" id="9814833at2"/>
<feature type="coiled-coil region" evidence="5">
    <location>
        <begin position="72"/>
        <end position="99"/>
    </location>
</feature>
<dbReference type="SUPFAM" id="SSF46955">
    <property type="entry name" value="Putative DNA-binding domain"/>
    <property type="match status" value="1"/>
</dbReference>
<keyword evidence="2" id="KW-0805">Transcription regulation</keyword>
<dbReference type="SMART" id="SM00422">
    <property type="entry name" value="HTH_MERR"/>
    <property type="match status" value="1"/>
</dbReference>
<evidence type="ECO:0000313" key="8">
    <source>
        <dbReference type="Proteomes" id="UP000234384"/>
    </source>
</evidence>
<dbReference type="PROSITE" id="PS50937">
    <property type="entry name" value="HTH_MERR_2"/>
    <property type="match status" value="1"/>
</dbReference>
<dbReference type="InterPro" id="IPR010499">
    <property type="entry name" value="AraC_E-bd"/>
</dbReference>
<dbReference type="Pfam" id="PF06445">
    <property type="entry name" value="GyrI-like"/>
    <property type="match status" value="1"/>
</dbReference>
<dbReference type="PANTHER" id="PTHR30204:SF69">
    <property type="entry name" value="MERR-FAMILY TRANSCRIPTIONAL REGULATOR"/>
    <property type="match status" value="1"/>
</dbReference>
<organism evidence="7 8">
    <name type="scientific">Falseniella ignava</name>
    <dbReference type="NCBI Taxonomy" id="137730"/>
    <lineage>
        <taxon>Bacteria</taxon>
        <taxon>Bacillati</taxon>
        <taxon>Bacillota</taxon>
        <taxon>Bacilli</taxon>
        <taxon>Lactobacillales</taxon>
        <taxon>Aerococcaceae</taxon>
        <taxon>Falseniella</taxon>
    </lineage>
</organism>
<dbReference type="PANTHER" id="PTHR30204">
    <property type="entry name" value="REDOX-CYCLING DRUG-SENSING TRANSCRIPTIONAL ACTIVATOR SOXR"/>
    <property type="match status" value="1"/>
</dbReference>
<dbReference type="InterPro" id="IPR011256">
    <property type="entry name" value="Reg_factor_effector_dom_sf"/>
</dbReference>
<evidence type="ECO:0000313" key="7">
    <source>
        <dbReference type="EMBL" id="PKY89023.1"/>
    </source>
</evidence>
<evidence type="ECO:0000259" key="6">
    <source>
        <dbReference type="PROSITE" id="PS50937"/>
    </source>
</evidence>
<comment type="caution">
    <text evidence="7">The sequence shown here is derived from an EMBL/GenBank/DDBJ whole genome shotgun (WGS) entry which is preliminary data.</text>
</comment>
<sequence length="266" mass="31663">MKLHYTIGEIAKLYNITTDTLRHYEKEGLLIPERALNGYRIYTLFDIWKLNVITTMKRLDISLKEIKQFLEERSVEKEKAILNQELQFIEEQINSLEKQRHYINHRIFALEDAQTNDLINQVRFIDYSERKIIHLEEKIETDNEVDLAFHQLMQQSKETIQIYNRDFAVLLPIEKIHQRKYNEYSDAILIVGEGQPYDRTLPQGTYATLRYQGSYQNAEKAYNQLLLRIKSLGYHPGPYAIERYLIDINQTSNIDEYVTELQVIIE</sequence>
<dbReference type="SMART" id="SM00871">
    <property type="entry name" value="AraC_E_bind"/>
    <property type="match status" value="1"/>
</dbReference>
<dbReference type="AlphaFoldDB" id="A0A2I1K091"/>
<dbReference type="EMBL" id="PKHE01000010">
    <property type="protein sequence ID" value="PKY89023.1"/>
    <property type="molecule type" value="Genomic_DNA"/>
</dbReference>
<evidence type="ECO:0000256" key="1">
    <source>
        <dbReference type="ARBA" id="ARBA00022491"/>
    </source>
</evidence>